<protein>
    <submittedName>
        <fullName evidence="1">Uncharacterized protein</fullName>
    </submittedName>
</protein>
<accession>A0A0F9PE46</accession>
<dbReference type="AlphaFoldDB" id="A0A0F9PE46"/>
<comment type="caution">
    <text evidence="1">The sequence shown here is derived from an EMBL/GenBank/DDBJ whole genome shotgun (WGS) entry which is preliminary data.</text>
</comment>
<dbReference type="EMBL" id="LAZR01005517">
    <property type="protein sequence ID" value="KKM99265.1"/>
    <property type="molecule type" value="Genomic_DNA"/>
</dbReference>
<reference evidence="1" key="1">
    <citation type="journal article" date="2015" name="Nature">
        <title>Complex archaea that bridge the gap between prokaryotes and eukaryotes.</title>
        <authorList>
            <person name="Spang A."/>
            <person name="Saw J.H."/>
            <person name="Jorgensen S.L."/>
            <person name="Zaremba-Niedzwiedzka K."/>
            <person name="Martijn J."/>
            <person name="Lind A.E."/>
            <person name="van Eijk R."/>
            <person name="Schleper C."/>
            <person name="Guy L."/>
            <person name="Ettema T.J."/>
        </authorList>
    </citation>
    <scope>NUCLEOTIDE SEQUENCE</scope>
</reference>
<sequence>MLKNIPELPCESFVRRLIGDQWRNLPDRDRDGALGLAIVKSVFDGVTPELNDISSHLGVNKEVLWKAFRRLKMNGIFQDDRISRETLKDDDTNWCFYAGYASGYIGPWLPDEDKNG</sequence>
<organism evidence="1">
    <name type="scientific">marine sediment metagenome</name>
    <dbReference type="NCBI Taxonomy" id="412755"/>
    <lineage>
        <taxon>unclassified sequences</taxon>
        <taxon>metagenomes</taxon>
        <taxon>ecological metagenomes</taxon>
    </lineage>
</organism>
<name>A0A0F9PE46_9ZZZZ</name>
<gene>
    <name evidence="1" type="ORF">LCGC14_1149590</name>
</gene>
<evidence type="ECO:0000313" key="1">
    <source>
        <dbReference type="EMBL" id="KKM99265.1"/>
    </source>
</evidence>
<proteinExistence type="predicted"/>